<accession>N2AXS0</accession>
<dbReference type="GO" id="GO:0015297">
    <property type="term" value="F:antiporter activity"/>
    <property type="evidence" value="ECO:0007669"/>
    <property type="project" value="InterPro"/>
</dbReference>
<protein>
    <recommendedName>
        <fullName evidence="9">MATE efflux family protein</fullName>
    </recommendedName>
</protein>
<feature type="transmembrane region" description="Helical" evidence="6">
    <location>
        <begin position="234"/>
        <end position="261"/>
    </location>
</feature>
<dbReference type="STRING" id="1235802.C823_01585"/>
<evidence type="ECO:0000313" key="7">
    <source>
        <dbReference type="EMBL" id="EMZ31263.1"/>
    </source>
</evidence>
<sequence>MNEVQEEGNPLSQDFDIKSLLKFALPTIIMMLLMGLYTIVDTIFVARFVGTNALSALNIVCPVINLIVGLGTMLATGGSAIVARKMGAGETVRASQDFTLIIGAGALFGVIITVLGTALIDNMIRGLGASGILFPYCKEYLSILLLFTPASMLQVLFQNLIVTAGRPGFGMALGISAGAANILFDYIFMVPLQMGIKGAALGTGIGYLIPTVAGILFFTAGNGSLHFRRPVMDIFVLAGSCANGFSEMVSQGAAAVTTFLFNRTMMNLLGEDGVAAITIIIYTQFLLTALYIGFSMGVAPVISYNYGKQDNGRLKKVFSVCMRFIILVSIVIFGMAVAFGSPLVSLFSEKGTHVYEIARRGFFDIPIQFSFLWDEHFYFSHIHCAVKWEVVSGIILPADIWADICAVADTARIYGSDGSVAGSTDCGVAYNGGGFGFSLSE</sequence>
<dbReference type="eggNOG" id="COG0534">
    <property type="taxonomic scope" value="Bacteria"/>
</dbReference>
<dbReference type="PANTHER" id="PTHR43823">
    <property type="entry name" value="SPORULATION PROTEIN YKVU"/>
    <property type="match status" value="1"/>
</dbReference>
<proteinExistence type="predicted"/>
<dbReference type="Proteomes" id="UP000012589">
    <property type="component" value="Unassembled WGS sequence"/>
</dbReference>
<keyword evidence="8" id="KW-1185">Reference proteome</keyword>
<comment type="caution">
    <text evidence="7">The sequence shown here is derived from an EMBL/GenBank/DDBJ whole genome shotgun (WGS) entry which is preliminary data.</text>
</comment>
<dbReference type="InterPro" id="IPR002528">
    <property type="entry name" value="MATE_fam"/>
</dbReference>
<feature type="transmembrane region" description="Helical" evidence="6">
    <location>
        <begin position="169"/>
        <end position="188"/>
    </location>
</feature>
<evidence type="ECO:0000256" key="5">
    <source>
        <dbReference type="ARBA" id="ARBA00023136"/>
    </source>
</evidence>
<evidence type="ECO:0000313" key="8">
    <source>
        <dbReference type="Proteomes" id="UP000012589"/>
    </source>
</evidence>
<feature type="transmembrane region" description="Helical" evidence="6">
    <location>
        <begin position="273"/>
        <end position="299"/>
    </location>
</feature>
<keyword evidence="3 6" id="KW-0812">Transmembrane</keyword>
<feature type="transmembrane region" description="Helical" evidence="6">
    <location>
        <begin position="320"/>
        <end position="340"/>
    </location>
</feature>
<evidence type="ECO:0000256" key="6">
    <source>
        <dbReference type="SAM" id="Phobius"/>
    </source>
</evidence>
<evidence type="ECO:0000256" key="4">
    <source>
        <dbReference type="ARBA" id="ARBA00022989"/>
    </source>
</evidence>
<keyword evidence="2" id="KW-1003">Cell membrane</keyword>
<dbReference type="GO" id="GO:0005886">
    <property type="term" value="C:plasma membrane"/>
    <property type="evidence" value="ECO:0007669"/>
    <property type="project" value="UniProtKB-SubCell"/>
</dbReference>
<keyword evidence="4 6" id="KW-1133">Transmembrane helix</keyword>
<feature type="transmembrane region" description="Helical" evidence="6">
    <location>
        <begin position="98"/>
        <end position="120"/>
    </location>
</feature>
<evidence type="ECO:0008006" key="9">
    <source>
        <dbReference type="Google" id="ProtNLM"/>
    </source>
</evidence>
<feature type="transmembrane region" description="Helical" evidence="6">
    <location>
        <begin position="200"/>
        <end position="222"/>
    </location>
</feature>
<dbReference type="HOGENOM" id="CLU_012893_0_2_9"/>
<evidence type="ECO:0000256" key="2">
    <source>
        <dbReference type="ARBA" id="ARBA00022475"/>
    </source>
</evidence>
<dbReference type="PATRIC" id="fig|1235802.3.peg.1684"/>
<comment type="subcellular location">
    <subcellularLocation>
        <location evidence="1">Cell membrane</location>
        <topology evidence="1">Multi-pass membrane protein</topology>
    </subcellularLocation>
</comment>
<gene>
    <name evidence="7" type="ORF">C823_01585</name>
</gene>
<dbReference type="AlphaFoldDB" id="N2AXS0"/>
<evidence type="ECO:0000256" key="3">
    <source>
        <dbReference type="ARBA" id="ARBA00022692"/>
    </source>
</evidence>
<dbReference type="InterPro" id="IPR051327">
    <property type="entry name" value="MATE_MepA_subfamily"/>
</dbReference>
<organism evidence="7 8">
    <name type="scientific">Eubacterium plexicaudatum ASF492</name>
    <dbReference type="NCBI Taxonomy" id="1235802"/>
    <lineage>
        <taxon>Bacteria</taxon>
        <taxon>Bacillati</taxon>
        <taxon>Bacillota</taxon>
        <taxon>Clostridia</taxon>
        <taxon>Eubacteriales</taxon>
        <taxon>Eubacteriaceae</taxon>
        <taxon>Eubacterium</taxon>
    </lineage>
</organism>
<reference evidence="7 8" key="1">
    <citation type="journal article" date="2014" name="Genome Announc.">
        <title>Draft genome sequences of the altered schaedler flora, a defined bacterial community from gnotobiotic mice.</title>
        <authorList>
            <person name="Wannemuehler M.J."/>
            <person name="Overstreet A.M."/>
            <person name="Ward D.V."/>
            <person name="Phillips G.J."/>
        </authorList>
    </citation>
    <scope>NUCLEOTIDE SEQUENCE [LARGE SCALE GENOMIC DNA]</scope>
    <source>
        <strain evidence="7 8">ASF492</strain>
    </source>
</reference>
<dbReference type="PANTHER" id="PTHR43823:SF3">
    <property type="entry name" value="MULTIDRUG EXPORT PROTEIN MEPA"/>
    <property type="match status" value="1"/>
</dbReference>
<feature type="transmembrane region" description="Helical" evidence="6">
    <location>
        <begin position="140"/>
        <end position="157"/>
    </location>
</feature>
<feature type="transmembrane region" description="Helical" evidence="6">
    <location>
        <begin position="52"/>
        <end position="77"/>
    </location>
</feature>
<name>N2AXS0_9FIRM</name>
<feature type="transmembrane region" description="Helical" evidence="6">
    <location>
        <begin position="20"/>
        <end position="40"/>
    </location>
</feature>
<dbReference type="EMBL" id="AQFT01000049">
    <property type="protein sequence ID" value="EMZ31263.1"/>
    <property type="molecule type" value="Genomic_DNA"/>
</dbReference>
<keyword evidence="5 6" id="KW-0472">Membrane</keyword>
<dbReference type="Pfam" id="PF01554">
    <property type="entry name" value="MatE"/>
    <property type="match status" value="2"/>
</dbReference>
<evidence type="ECO:0000256" key="1">
    <source>
        <dbReference type="ARBA" id="ARBA00004651"/>
    </source>
</evidence>
<dbReference type="GO" id="GO:0042910">
    <property type="term" value="F:xenobiotic transmembrane transporter activity"/>
    <property type="evidence" value="ECO:0007669"/>
    <property type="project" value="InterPro"/>
</dbReference>